<feature type="transmembrane region" description="Helical" evidence="12">
    <location>
        <begin position="6"/>
        <end position="24"/>
    </location>
</feature>
<sequence>MSLFDYLIELSMFFFLALAVLYCMRKVGYAIGLVDKPNARKHHEGVVPLVGGISLCITVLYFLYVNADEFKNVEIAAMCLTVLVLIGVADDRFDISFKLRMGVQAILAVIVMHYSGLTLSHVGDVFGLGVLDFPVMLDSAITVIAVIAAINAFNMVDGIDGLLGGLSMVVFASLGVVFFAYDLEFYAFFMALMVVILLPFVLFNLGYFGKLRKVFMGDAGSMMIGFIVIWVLIGGTQSEEGPYIIRPVTALWLIAVPLIDMMAIMIRRIRKGHSPFKPDREHFHHIMQRIGFTPRESLVVICSVQLIYSTLGLLGEYFEVPEYVMFYTIVACFLCHTYAMTHSFKMAKIVRKWKKLEEKQSEEAAVL</sequence>
<evidence type="ECO:0000256" key="1">
    <source>
        <dbReference type="ARBA" id="ARBA00004651"/>
    </source>
</evidence>
<evidence type="ECO:0000256" key="10">
    <source>
        <dbReference type="ARBA" id="ARBA00023136"/>
    </source>
</evidence>
<proteinExistence type="inferred from homology"/>
<keyword evidence="8 12" id="KW-0448">Lipopolysaccharide biosynthesis</keyword>
<feature type="transmembrane region" description="Helical" evidence="12">
    <location>
        <begin position="101"/>
        <end position="119"/>
    </location>
</feature>
<dbReference type="GO" id="GO:0071555">
    <property type="term" value="P:cell wall organization"/>
    <property type="evidence" value="ECO:0007669"/>
    <property type="project" value="TreeGrafter"/>
</dbReference>
<dbReference type="PANTHER" id="PTHR22926">
    <property type="entry name" value="PHOSPHO-N-ACETYLMURAMOYL-PENTAPEPTIDE-TRANSFERASE"/>
    <property type="match status" value="1"/>
</dbReference>
<evidence type="ECO:0000256" key="3">
    <source>
        <dbReference type="ARBA" id="ARBA00022519"/>
    </source>
</evidence>
<feature type="binding site" evidence="13">
    <location>
        <position position="154"/>
    </location>
    <ligand>
        <name>Mg(2+)</name>
        <dbReference type="ChEBI" id="CHEBI:18420"/>
    </ligand>
</feature>
<keyword evidence="5 12" id="KW-0808">Transferase</keyword>
<dbReference type="RefSeq" id="WP_019822036.1">
    <property type="nucleotide sequence ID" value="NZ_AJZD02000347.1"/>
</dbReference>
<comment type="cofactor">
    <cofactor evidence="12 13">
        <name>Mg(2+)</name>
        <dbReference type="ChEBI" id="CHEBI:18420"/>
    </cofactor>
</comment>
<comment type="caution">
    <text evidence="14">The sequence shown here is derived from an EMBL/GenBank/DDBJ whole genome shotgun (WGS) entry which is preliminary data.</text>
</comment>
<evidence type="ECO:0000313" key="14">
    <source>
        <dbReference type="EMBL" id="OEF85288.1"/>
    </source>
</evidence>
<evidence type="ECO:0000313" key="15">
    <source>
        <dbReference type="Proteomes" id="UP000094802"/>
    </source>
</evidence>
<reference evidence="14 15" key="1">
    <citation type="journal article" date="2012" name="Science">
        <title>Ecological populations of bacteria act as socially cohesive units of antibiotic production and resistance.</title>
        <authorList>
            <person name="Cordero O.X."/>
            <person name="Wildschutte H."/>
            <person name="Kirkup B."/>
            <person name="Proehl S."/>
            <person name="Ngo L."/>
            <person name="Hussain F."/>
            <person name="Le Roux F."/>
            <person name="Mincer T."/>
            <person name="Polz M.F."/>
        </authorList>
    </citation>
    <scope>NUCLEOTIDE SEQUENCE [LARGE SCALE GENOMIC DNA]</scope>
    <source>
        <strain evidence="14 15">12E03</strain>
    </source>
</reference>
<dbReference type="Pfam" id="PF00953">
    <property type="entry name" value="Glycos_transf_4"/>
    <property type="match status" value="1"/>
</dbReference>
<gene>
    <name evidence="12" type="primary">wecA</name>
    <name evidence="14" type="ORF">A142_12620</name>
</gene>
<dbReference type="GO" id="GO:0005886">
    <property type="term" value="C:plasma membrane"/>
    <property type="evidence" value="ECO:0007669"/>
    <property type="project" value="UniProtKB-SubCell"/>
</dbReference>
<organism evidence="14 15">
    <name type="scientific">Vibrio splendidus 12E03</name>
    <dbReference type="NCBI Taxonomy" id="1191305"/>
    <lineage>
        <taxon>Bacteria</taxon>
        <taxon>Pseudomonadati</taxon>
        <taxon>Pseudomonadota</taxon>
        <taxon>Gammaproteobacteria</taxon>
        <taxon>Vibrionales</taxon>
        <taxon>Vibrionaceae</taxon>
        <taxon>Vibrio</taxon>
    </lineage>
</organism>
<comment type="function">
    <text evidence="12">Catalyzes the transfer of the GlcNAc-1-phosphate moiety from UDP-GlcNAc onto the carrier lipid undecaprenyl phosphate (C55-P), yielding GlcNAc-pyrophosphoryl-undecaprenyl (GlcNAc-PP-C55).</text>
</comment>
<evidence type="ECO:0000256" key="2">
    <source>
        <dbReference type="ARBA" id="ARBA00022475"/>
    </source>
</evidence>
<evidence type="ECO:0000256" key="8">
    <source>
        <dbReference type="ARBA" id="ARBA00022985"/>
    </source>
</evidence>
<keyword evidence="10 12" id="KW-0472">Membrane</keyword>
<dbReference type="HAMAP" id="MF_02030">
    <property type="entry name" value="WecA_Gammaproteo"/>
    <property type="match status" value="1"/>
</dbReference>
<evidence type="ECO:0000256" key="12">
    <source>
        <dbReference type="HAMAP-Rule" id="MF_02030"/>
    </source>
</evidence>
<feature type="transmembrane region" description="Helical" evidence="12">
    <location>
        <begin position="245"/>
        <end position="266"/>
    </location>
</feature>
<dbReference type="GO" id="GO:0044038">
    <property type="term" value="P:cell wall macromolecule biosynthetic process"/>
    <property type="evidence" value="ECO:0007669"/>
    <property type="project" value="TreeGrafter"/>
</dbReference>
<comment type="cofactor">
    <cofactor evidence="12">
        <name>Mn(2+)</name>
        <dbReference type="ChEBI" id="CHEBI:29035"/>
    </cofactor>
</comment>
<comment type="pathway">
    <text evidence="12">Bacterial outer membrane biogenesis; LPS O-antigen biosynthesis.</text>
</comment>
<accession>A0A1E5FAZ3</accession>
<evidence type="ECO:0000256" key="13">
    <source>
        <dbReference type="PIRSR" id="PIRSR600715-1"/>
    </source>
</evidence>
<keyword evidence="13" id="KW-0479">Metal-binding</keyword>
<evidence type="ECO:0000256" key="9">
    <source>
        <dbReference type="ARBA" id="ARBA00022989"/>
    </source>
</evidence>
<dbReference type="GO" id="GO:0009276">
    <property type="term" value="C:Gram-negative-bacterium-type cell wall"/>
    <property type="evidence" value="ECO:0007669"/>
    <property type="project" value="InterPro"/>
</dbReference>
<name>A0A1E5FAZ3_VIBSP</name>
<keyword evidence="9 12" id="KW-1133">Transmembrane helix</keyword>
<dbReference type="GO" id="GO:0016757">
    <property type="term" value="F:glycosyltransferase activity"/>
    <property type="evidence" value="ECO:0007669"/>
    <property type="project" value="UniProtKB-KW"/>
</dbReference>
<comment type="catalytic activity">
    <reaction evidence="12">
        <text>di-trans,octa-cis-undecaprenyl phosphate + UDP-N-acetyl-alpha-D-glucosamine = N-acetyl-alpha-D-glucosaminyl-di-trans,octa-cis-undecaprenyl diphosphate + UMP</text>
        <dbReference type="Rhea" id="RHEA:28090"/>
        <dbReference type="ChEBI" id="CHEBI:57705"/>
        <dbReference type="ChEBI" id="CHEBI:57865"/>
        <dbReference type="ChEBI" id="CHEBI:60392"/>
        <dbReference type="ChEBI" id="CHEBI:62959"/>
        <dbReference type="EC" id="2.7.8.33"/>
    </reaction>
</comment>
<dbReference type="GO" id="GO:0009243">
    <property type="term" value="P:O antigen biosynthetic process"/>
    <property type="evidence" value="ECO:0007669"/>
    <property type="project" value="UniProtKB-UniRule"/>
</dbReference>
<keyword evidence="3 12" id="KW-0997">Cell inner membrane</keyword>
<dbReference type="PANTHER" id="PTHR22926:SF3">
    <property type="entry name" value="UNDECAPRENYL-PHOSPHATE ALPHA-N-ACETYLGLUCOSAMINYL 1-PHOSPHATE TRANSFERASE"/>
    <property type="match status" value="1"/>
</dbReference>
<comment type="similarity">
    <text evidence="12">Belongs to the glycosyltransferase 4 family. WecA subfamily.</text>
</comment>
<keyword evidence="4 12" id="KW-0328">Glycosyltransferase</keyword>
<evidence type="ECO:0000256" key="6">
    <source>
        <dbReference type="ARBA" id="ARBA00022692"/>
    </source>
</evidence>
<dbReference type="UniPathway" id="UPA00281"/>
<dbReference type="Proteomes" id="UP000094802">
    <property type="component" value="Unassembled WGS sequence"/>
</dbReference>
<feature type="transmembrane region" description="Helical" evidence="12">
    <location>
        <begin position="187"/>
        <end position="207"/>
    </location>
</feature>
<evidence type="ECO:0000256" key="5">
    <source>
        <dbReference type="ARBA" id="ARBA00022679"/>
    </source>
</evidence>
<dbReference type="GO" id="GO:0030145">
    <property type="term" value="F:manganese ion binding"/>
    <property type="evidence" value="ECO:0007669"/>
    <property type="project" value="InterPro"/>
</dbReference>
<evidence type="ECO:0000256" key="7">
    <source>
        <dbReference type="ARBA" id="ARBA00022842"/>
    </source>
</evidence>
<feature type="binding site" evidence="13">
    <location>
        <position position="218"/>
    </location>
    <ligand>
        <name>Mg(2+)</name>
        <dbReference type="ChEBI" id="CHEBI:18420"/>
    </ligand>
</feature>
<keyword evidence="11 12" id="KW-0464">Manganese</keyword>
<dbReference type="CDD" id="cd06853">
    <property type="entry name" value="GT_WecA_like"/>
    <property type="match status" value="1"/>
</dbReference>
<dbReference type="InterPro" id="IPR000715">
    <property type="entry name" value="Glycosyl_transferase_4"/>
</dbReference>
<dbReference type="GO" id="GO:0000287">
    <property type="term" value="F:magnesium ion binding"/>
    <property type="evidence" value="ECO:0007669"/>
    <property type="project" value="InterPro"/>
</dbReference>
<feature type="transmembrane region" description="Helical" evidence="12">
    <location>
        <begin position="297"/>
        <end position="318"/>
    </location>
</feature>
<keyword evidence="2 12" id="KW-1003">Cell membrane</keyword>
<dbReference type="GO" id="GO:0036380">
    <property type="term" value="F:UDP-N-acetylglucosamine-undecaprenyl-phosphate N-acetylglucosaminephosphotransferase activity"/>
    <property type="evidence" value="ECO:0007669"/>
    <property type="project" value="UniProtKB-UniRule"/>
</dbReference>
<dbReference type="OrthoDB" id="9783652at2"/>
<dbReference type="EMBL" id="AJZD02000347">
    <property type="protein sequence ID" value="OEF85288.1"/>
    <property type="molecule type" value="Genomic_DNA"/>
</dbReference>
<keyword evidence="6 12" id="KW-0812">Transmembrane</keyword>
<comment type="subcellular location">
    <subcellularLocation>
        <location evidence="12">Cell inner membrane</location>
        <topology evidence="12">Multi-pass membrane protein</topology>
    </subcellularLocation>
    <subcellularLocation>
        <location evidence="1">Cell membrane</location>
        <topology evidence="1">Multi-pass membrane protein</topology>
    </subcellularLocation>
</comment>
<keyword evidence="7 12" id="KW-0460">Magnesium</keyword>
<feature type="transmembrane region" description="Helical" evidence="12">
    <location>
        <begin position="125"/>
        <end position="150"/>
    </location>
</feature>
<dbReference type="AlphaFoldDB" id="A0A1E5FAZ3"/>
<feature type="transmembrane region" description="Helical" evidence="12">
    <location>
        <begin position="45"/>
        <end position="64"/>
    </location>
</feature>
<protein>
    <recommendedName>
        <fullName evidence="12">Undecaprenyl-phosphate alpha-N-acetylglucosaminyl 1-phosphate transferase</fullName>
        <ecNumber evidence="12">2.7.8.33</ecNumber>
    </recommendedName>
    <alternativeName>
        <fullName evidence="12">UDP-GlcNAc:undecaprenyl-phosphate GlcNAc-1-phosphate transferase</fullName>
    </alternativeName>
    <alternativeName>
        <fullName evidence="12">Undecaprenyl-phosphate GlcNAc-1-phosphate transferase</fullName>
    </alternativeName>
</protein>
<dbReference type="EC" id="2.7.8.33" evidence="12"/>
<feature type="transmembrane region" description="Helical" evidence="12">
    <location>
        <begin position="214"/>
        <end position="233"/>
    </location>
</feature>
<evidence type="ECO:0000256" key="11">
    <source>
        <dbReference type="ARBA" id="ARBA00023211"/>
    </source>
</evidence>
<dbReference type="InterPro" id="IPR012750">
    <property type="entry name" value="ECA_WecA-rel"/>
</dbReference>
<feature type="transmembrane region" description="Helical" evidence="12">
    <location>
        <begin position="324"/>
        <end position="344"/>
    </location>
</feature>
<feature type="transmembrane region" description="Helical" evidence="12">
    <location>
        <begin position="162"/>
        <end position="181"/>
    </location>
</feature>
<feature type="transmembrane region" description="Helical" evidence="12">
    <location>
        <begin position="70"/>
        <end position="89"/>
    </location>
</feature>
<evidence type="ECO:0000256" key="4">
    <source>
        <dbReference type="ARBA" id="ARBA00022676"/>
    </source>
</evidence>
<dbReference type="NCBIfam" id="TIGR02380">
    <property type="entry name" value="ECA_wecA"/>
    <property type="match status" value="1"/>
</dbReference>